<dbReference type="InterPro" id="IPR032811">
    <property type="entry name" value="Put_conjugal_transfer"/>
</dbReference>
<dbReference type="EMBL" id="JACYFC010000005">
    <property type="protein sequence ID" value="MBD5772362.1"/>
    <property type="molecule type" value="Genomic_DNA"/>
</dbReference>
<gene>
    <name evidence="2" type="ORF">IF202_15085</name>
</gene>
<name>A0ABR8P255_9GAMM</name>
<protein>
    <submittedName>
        <fullName evidence="2">Conjugal transfer protein TraF</fullName>
    </submittedName>
</protein>
<reference evidence="2 3" key="1">
    <citation type="submission" date="2020-09" db="EMBL/GenBank/DDBJ databases">
        <title>Marinomonas sp. nov., isolated from the cysticercosis algae of Qingdao, China.</title>
        <authorList>
            <person name="Sun X."/>
        </authorList>
    </citation>
    <scope>NUCLEOTIDE SEQUENCE [LARGE SCALE GENOMIC DNA]</scope>
    <source>
        <strain evidence="2 3">SM2066</strain>
    </source>
</reference>
<keyword evidence="1" id="KW-0732">Signal</keyword>
<evidence type="ECO:0000313" key="3">
    <source>
        <dbReference type="Proteomes" id="UP000604161"/>
    </source>
</evidence>
<evidence type="ECO:0000313" key="2">
    <source>
        <dbReference type="EMBL" id="MBD5772362.1"/>
    </source>
</evidence>
<proteinExistence type="predicted"/>
<sequence length="406" mass="42868">MKKLLVISTSLLSTAVMAAMPVNQPIGSSFTLSSAPNQRALATSLNNPAAPFLMVNEQDNDSFRFGILGPLSISAEMGDVSDLDDQIEDLEDILDNGSGATDQAKANAILDEIGNTAYIKTSISLQIPLMPIIYKTKNSGAFMLDASISAIAKGSLLADEVDASLNTETSLYAQTATDLNIGFGYSQAILKNSQGVLVGGVKANLHRISSERALAKLDDSTDVDDAISDGLSDNSVSSTGIGLDLGAIWVAEHYQAGLTLANINEPDFDSATIVANTASNNYGIGSTDSYTMEMQATIDLAVALSNKQVMLGMTYDANSVEDAVGDEYQWAAVSLSYYGDSHFLPGIRAGFRQNLAGSELSYVSGGVTLFKRLNLDLAVSLDTVEDDEGSSSPRSFYVSLGYDTAF</sequence>
<feature type="chain" id="PRO_5046580660" evidence="1">
    <location>
        <begin position="19"/>
        <end position="406"/>
    </location>
</feature>
<dbReference type="Proteomes" id="UP000604161">
    <property type="component" value="Unassembled WGS sequence"/>
</dbReference>
<comment type="caution">
    <text evidence="2">The sequence shown here is derived from an EMBL/GenBank/DDBJ whole genome shotgun (WGS) entry which is preliminary data.</text>
</comment>
<feature type="signal peptide" evidence="1">
    <location>
        <begin position="1"/>
        <end position="18"/>
    </location>
</feature>
<organism evidence="2 3">
    <name type="scientific">Marinomonas colpomeniae</name>
    <dbReference type="NCBI Taxonomy" id="2774408"/>
    <lineage>
        <taxon>Bacteria</taxon>
        <taxon>Pseudomonadati</taxon>
        <taxon>Pseudomonadota</taxon>
        <taxon>Gammaproteobacteria</taxon>
        <taxon>Oceanospirillales</taxon>
        <taxon>Oceanospirillaceae</taxon>
        <taxon>Marinomonas</taxon>
    </lineage>
</organism>
<evidence type="ECO:0000256" key="1">
    <source>
        <dbReference type="SAM" id="SignalP"/>
    </source>
</evidence>
<keyword evidence="3" id="KW-1185">Reference proteome</keyword>
<dbReference type="RefSeq" id="WP_191595742.1">
    <property type="nucleotide sequence ID" value="NZ_JACYFC010000005.1"/>
</dbReference>
<dbReference type="Pfam" id="PF13729">
    <property type="entry name" value="TraF_2"/>
    <property type="match status" value="1"/>
</dbReference>
<accession>A0ABR8P255</accession>